<dbReference type="SUPFAM" id="SSF57756">
    <property type="entry name" value="Retrovirus zinc finger-like domains"/>
    <property type="match status" value="1"/>
</dbReference>
<dbReference type="GO" id="GO:0003676">
    <property type="term" value="F:nucleic acid binding"/>
    <property type="evidence" value="ECO:0007669"/>
    <property type="project" value="InterPro"/>
</dbReference>
<dbReference type="GO" id="GO:0008270">
    <property type="term" value="F:zinc ion binding"/>
    <property type="evidence" value="ECO:0007669"/>
    <property type="project" value="UniProtKB-KW"/>
</dbReference>
<dbReference type="InterPro" id="IPR036875">
    <property type="entry name" value="Znf_CCHC_sf"/>
</dbReference>
<organism evidence="3">
    <name type="scientific">Rhodosorus marinus</name>
    <dbReference type="NCBI Taxonomy" id="101924"/>
    <lineage>
        <taxon>Eukaryota</taxon>
        <taxon>Rhodophyta</taxon>
        <taxon>Stylonematophyceae</taxon>
        <taxon>Stylonematales</taxon>
        <taxon>Stylonemataceae</taxon>
        <taxon>Rhodosorus</taxon>
    </lineage>
</organism>
<dbReference type="Gene3D" id="4.10.60.10">
    <property type="entry name" value="Zinc finger, CCHC-type"/>
    <property type="match status" value="1"/>
</dbReference>
<name>A0A7S2ZBW4_9RHOD</name>
<evidence type="ECO:0000313" key="3">
    <source>
        <dbReference type="EMBL" id="CAE0035237.1"/>
    </source>
</evidence>
<accession>A0A7S2ZBW4</accession>
<protein>
    <recommendedName>
        <fullName evidence="2">CCHC-type domain-containing protein</fullName>
    </recommendedName>
</protein>
<dbReference type="SMART" id="SM00343">
    <property type="entry name" value="ZnF_C2HC"/>
    <property type="match status" value="1"/>
</dbReference>
<keyword evidence="1" id="KW-0479">Metal-binding</keyword>
<proteinExistence type="predicted"/>
<dbReference type="EMBL" id="HBHW01004374">
    <property type="protein sequence ID" value="CAE0035237.1"/>
    <property type="molecule type" value="Transcribed_RNA"/>
</dbReference>
<evidence type="ECO:0000259" key="2">
    <source>
        <dbReference type="PROSITE" id="PS50158"/>
    </source>
</evidence>
<dbReference type="PROSITE" id="PS50158">
    <property type="entry name" value="ZF_CCHC"/>
    <property type="match status" value="1"/>
</dbReference>
<reference evidence="3" key="1">
    <citation type="submission" date="2021-01" db="EMBL/GenBank/DDBJ databases">
        <authorList>
            <person name="Corre E."/>
            <person name="Pelletier E."/>
            <person name="Niang G."/>
            <person name="Scheremetjew M."/>
            <person name="Finn R."/>
            <person name="Kale V."/>
            <person name="Holt S."/>
            <person name="Cochrane G."/>
            <person name="Meng A."/>
            <person name="Brown T."/>
            <person name="Cohen L."/>
        </authorList>
    </citation>
    <scope>NUCLEOTIDE SEQUENCE</scope>
    <source>
        <strain evidence="3">CCMP 769</strain>
    </source>
</reference>
<dbReference type="InterPro" id="IPR001878">
    <property type="entry name" value="Znf_CCHC"/>
</dbReference>
<dbReference type="AlphaFoldDB" id="A0A7S2ZBW4"/>
<keyword evidence="1" id="KW-0862">Zinc</keyword>
<evidence type="ECO:0000256" key="1">
    <source>
        <dbReference type="PROSITE-ProRule" id="PRU00047"/>
    </source>
</evidence>
<gene>
    <name evidence="3" type="ORF">RMAR00112_LOCUS3183</name>
</gene>
<keyword evidence="1" id="KW-0863">Zinc-finger</keyword>
<feature type="domain" description="CCHC-type" evidence="2">
    <location>
        <begin position="69"/>
        <end position="84"/>
    </location>
</feature>
<sequence length="143" mass="16301">MLFQVSRGGEATWTQLCKDLEDLYSLHQLRRPRDLVDEPVKTVPGEAQHMTATMRKNQNKKRYRKGITCFGCRKQGHIRAECPEEEQGLQDGNTASGRKFHAGMVTRQNDRFVLDSGATDHVCTISRAFVEDNPRRSHLVTAM</sequence>